<organism evidence="2 3">
    <name type="scientific">Candidatus Amulumruptor caecigallinarius</name>
    <dbReference type="NCBI Taxonomy" id="2109911"/>
    <lineage>
        <taxon>Bacteria</taxon>
        <taxon>Pseudomonadati</taxon>
        <taxon>Bacteroidota</taxon>
        <taxon>Bacteroidia</taxon>
        <taxon>Bacteroidales</taxon>
        <taxon>Muribaculaceae</taxon>
        <taxon>Candidatus Amulumruptor</taxon>
    </lineage>
</organism>
<evidence type="ECO:0000313" key="2">
    <source>
        <dbReference type="EMBL" id="HJE39269.1"/>
    </source>
</evidence>
<dbReference type="EMBL" id="DYXT01000029">
    <property type="protein sequence ID" value="HJE39269.1"/>
    <property type="molecule type" value="Genomic_DNA"/>
</dbReference>
<reference evidence="2" key="2">
    <citation type="submission" date="2021-09" db="EMBL/GenBank/DDBJ databases">
        <authorList>
            <person name="Gilroy R."/>
        </authorList>
    </citation>
    <scope>NUCLEOTIDE SEQUENCE</scope>
    <source>
        <strain evidence="2">4100</strain>
    </source>
</reference>
<dbReference type="Pfam" id="PF19528">
    <property type="entry name" value="DUF6056"/>
    <property type="match status" value="1"/>
</dbReference>
<keyword evidence="1" id="KW-1133">Transmembrane helix</keyword>
<feature type="transmembrane region" description="Helical" evidence="1">
    <location>
        <begin position="151"/>
        <end position="169"/>
    </location>
</feature>
<keyword evidence="1" id="KW-0472">Membrane</keyword>
<accession>A0A921JIX4</accession>
<proteinExistence type="predicted"/>
<comment type="caution">
    <text evidence="2">The sequence shown here is derived from an EMBL/GenBank/DDBJ whole genome shotgun (WGS) entry which is preliminary data.</text>
</comment>
<feature type="transmembrane region" description="Helical" evidence="1">
    <location>
        <begin position="257"/>
        <end position="280"/>
    </location>
</feature>
<evidence type="ECO:0000313" key="3">
    <source>
        <dbReference type="Proteomes" id="UP000711407"/>
    </source>
</evidence>
<reference evidence="2" key="1">
    <citation type="journal article" date="2021" name="PeerJ">
        <title>Extensive microbial diversity within the chicken gut microbiome revealed by metagenomics and culture.</title>
        <authorList>
            <person name="Gilroy R."/>
            <person name="Ravi A."/>
            <person name="Getino M."/>
            <person name="Pursley I."/>
            <person name="Horton D.L."/>
            <person name="Alikhan N.F."/>
            <person name="Baker D."/>
            <person name="Gharbi K."/>
            <person name="Hall N."/>
            <person name="Watson M."/>
            <person name="Adriaenssens E.M."/>
            <person name="Foster-Nyarko E."/>
            <person name="Jarju S."/>
            <person name="Secka A."/>
            <person name="Antonio M."/>
            <person name="Oren A."/>
            <person name="Chaudhuri R.R."/>
            <person name="La Ragione R."/>
            <person name="Hildebrand F."/>
            <person name="Pallen M.J."/>
        </authorList>
    </citation>
    <scope>NUCLEOTIDE SEQUENCE</scope>
    <source>
        <strain evidence="2">4100</strain>
    </source>
</reference>
<dbReference type="InterPro" id="IPR045691">
    <property type="entry name" value="DUF6056"/>
</dbReference>
<feature type="transmembrane region" description="Helical" evidence="1">
    <location>
        <begin position="215"/>
        <end position="237"/>
    </location>
</feature>
<feature type="transmembrane region" description="Helical" evidence="1">
    <location>
        <begin position="175"/>
        <end position="203"/>
    </location>
</feature>
<evidence type="ECO:0000256" key="1">
    <source>
        <dbReference type="SAM" id="Phobius"/>
    </source>
</evidence>
<name>A0A921JIX4_9BACT</name>
<keyword evidence="1" id="KW-0812">Transmembrane</keyword>
<feature type="transmembrane region" description="Helical" evidence="1">
    <location>
        <begin position="343"/>
        <end position="361"/>
    </location>
</feature>
<sequence>MTLPSSRCRSVFRGCPAADVWAWIVVGLIGVHTVLFGSMQLMSGDDAGYSRSLMDYDGEPLAYIRYVARHYVYVNGRMANLLAPFWLSEVPRWLLDVANGVMCAGFYAMTLVSSGLAGRHTATAKIAVTALLLFTFPWWDSFMLFDVMFNYVWSSALVLAVLWLLLRGVPSRWRWGAWVLSAFAASMHEGIGLPVSAGVVVWLKLSGAWRNLSEVQRGMIVAFFCGTLFALLSPGIWGRLVSEGIAMGEREPNDVLWLLLIKSDFYALLLVAFIGAAALWRRGNLMEMARSPWIIFVTASLIGVCMSGVSGIVGRSGWFASLMAVIAMAQWGYRYGWHIRGKAGAVASGVLSVLMICHMAVVDVVQWRMRSELVSALTSYIRNPHEPVYMDYLPWDTWRWLTLAKVRGVPEPYEQSQLQHYASLYVSEDAPLMVVLPAEAENKEVASGGMAKVGDGFLTASLPEPAQPEDATYVIGGRHYIPVGYVDKKQRQMYYLAPLNLRCGDRMHYLPAIKDRVWESRL</sequence>
<feature type="transmembrane region" description="Helical" evidence="1">
    <location>
        <begin position="93"/>
        <end position="116"/>
    </location>
</feature>
<feature type="transmembrane region" description="Helical" evidence="1">
    <location>
        <begin position="20"/>
        <end position="42"/>
    </location>
</feature>
<dbReference type="AlphaFoldDB" id="A0A921JIX4"/>
<feature type="transmembrane region" description="Helical" evidence="1">
    <location>
        <begin position="292"/>
        <end position="312"/>
    </location>
</feature>
<feature type="transmembrane region" description="Helical" evidence="1">
    <location>
        <begin position="122"/>
        <end position="139"/>
    </location>
</feature>
<protein>
    <submittedName>
        <fullName evidence="2">DUF6056 family protein</fullName>
    </submittedName>
</protein>
<dbReference type="Proteomes" id="UP000711407">
    <property type="component" value="Unassembled WGS sequence"/>
</dbReference>
<feature type="transmembrane region" description="Helical" evidence="1">
    <location>
        <begin position="318"/>
        <end position="336"/>
    </location>
</feature>
<gene>
    <name evidence="2" type="ORF">K8V47_05890</name>
</gene>